<sequence length="1611" mass="166616">MEKKYFSITNSYLTAFFFFVSLFSFGQSTQLFPSSGTFIVPAGVTSITVQAWGGGGAGGGSNNAAFLSARGGGGGGGGAFVSGIITVVPNQILNITVGAGGVGSLGGNGGNGTASTITGYPVSAAGGLGGQSNPGGSSGGVGGSLAASVGATRIAGITGENGDTGFGIASGAGGASANSGGAGGTAITSGTNNGNSGDMPGGGGSGARTSQSGGSRIGGSGGAGRVVLSWACPSYSLSSTIAVSTVCTTNRVTLVTLSGSATSLPVGTYSVAYSLSFNGNSTTYTAPMTVTTAGTGQFTADLGILGANNSTTIRVSNLASGTCNNSITTNNVSNTVNVYQPITPTAFAGFSTCSGWTAQWQNDTFVSGYFLDVATTNTFNTGTFVPGFENLNVGNVISYPLTGLTAGITYYYRVRNNNLGCGVSVNSNVTSFVAGGTSTPVLGTITQPSCTTSTGSFTISNFNAANSYTFSPSAGITRSGANVTANPGNYTITATNGGCTSAVTNFTINPVPVQLAAPTIGTRTQPTCSTPTGSVVLNNLPAGQWSVNTMPGNVTTTGSGTTTTISGLAPGSYTFMVTDLGKGLQGTYFNTVDLTGPAVLTRTDATVDFNWGGSPGPGVNADDFSVRWTGTVEALYTEAYIFETTSDDGIRLWVNGAQIINNWTIHGATDDISTPINLVAGTKYNVVLEFFERGGGATSRLRWRSPSQIEEIIPQARLDPPVACSSVASTTVVINPIPIAPAAPAVGTITQPTCTVATGSVVLNGLPSTPWVLTRLPGNVITTGTGASTTITNLAPNTYTFAIDNLTNGLKGEYYNNVGLTGTPTLIRTDAVIDNNYGTGSPSAAIGNDNFSIRWSGFVEPAFTETYTFRTNSDDGIRLRVNGVQVINNWTDHGPTIDNGTISLVAGTKYEIVLEYYERGVGAVAQLSWLSASQALEIIPQNRLFSAALCGNNTSGNVLIGPQPIPVVPTLGTITQPTCAVQTGSIALSSLPSSGTWTITASPATSGLTGLSGSGTTTTIGGLVQGQSYTFTVSNGTCSSLATGSAAINSLVTTTYNGSSWTSPPTIAKLGVITSATASPITLANNTELCSCTISPNTNVIVNTGITLKLQNELNVSTSGSITFENASSLVQVNDAAVNSGVINYKRITSVVRKASDYTYWSSPVIGQNLLAVSPNTNLGRFWSFVPGGTWFVETPSTKIMDVAKGYIIRAPEFFPGLNPPSSTFVATFSGAPNNGVKTIAVGGPGTFNLIGNPYPSAIDAIKFLNANSTVLGGTIYFWTHNTEIRNKVGTLNEGSGDLVYIQDDYASFNRTGGVGTVAISDPDKLLSNPNIPNGMIAAGQSFFTTSIAAAGTPVTFNNDMRIGTGYLNNSQFFRTKETEKVSAVVDRSRIWLNLTNKQNAFKQTLVGYIDGATNDFDAAFDGPSFNANAIINFYSVNKSTNYVIQGRALPFEQNDLVPLGYSSTIDGEFSISIDNLDGLFTTQNVFLEDKNTNTIHNLKTSPYSFQTTKGTFNDRFVLRYTDKTLGVEDVITDFNTVLVTVKNKQLKVTAGKEDINSVVIYSILGKQIYFKKDIANKELVIENLPSSDQVLIVKTVLEDGTLYTTKTIFK</sequence>
<feature type="domain" description="PA14" evidence="2">
    <location>
        <begin position="805"/>
        <end position="943"/>
    </location>
</feature>
<dbReference type="Proteomes" id="UP000621670">
    <property type="component" value="Unassembled WGS sequence"/>
</dbReference>
<protein>
    <recommendedName>
        <fullName evidence="2">PA14 domain-containing protein</fullName>
    </recommendedName>
</protein>
<feature type="domain" description="PA14" evidence="2">
    <location>
        <begin position="579"/>
        <end position="717"/>
    </location>
</feature>
<dbReference type="InterPro" id="IPR013783">
    <property type="entry name" value="Ig-like_fold"/>
</dbReference>
<dbReference type="Gene3D" id="2.60.40.10">
    <property type="entry name" value="Immunoglobulins"/>
    <property type="match status" value="1"/>
</dbReference>
<dbReference type="InterPro" id="IPR049304">
    <property type="entry name" value="Gly_rich_dom"/>
</dbReference>
<dbReference type="SUPFAM" id="SSF56988">
    <property type="entry name" value="Anthrax protective antigen"/>
    <property type="match status" value="2"/>
</dbReference>
<evidence type="ECO:0000256" key="1">
    <source>
        <dbReference type="SAM" id="MobiDB-lite"/>
    </source>
</evidence>
<gene>
    <name evidence="3" type="ORF">H8R26_00090</name>
</gene>
<evidence type="ECO:0000313" key="3">
    <source>
        <dbReference type="EMBL" id="MBC5861806.1"/>
    </source>
</evidence>
<feature type="region of interest" description="Disordered" evidence="1">
    <location>
        <begin position="180"/>
        <end position="218"/>
    </location>
</feature>
<dbReference type="RefSeq" id="WP_166132478.1">
    <property type="nucleotide sequence ID" value="NZ_JAAOBY010000001.1"/>
</dbReference>
<keyword evidence="4" id="KW-1185">Reference proteome</keyword>
<comment type="caution">
    <text evidence="3">The sequence shown here is derived from an EMBL/GenBank/DDBJ whole genome shotgun (WGS) entry which is preliminary data.</text>
</comment>
<dbReference type="SMART" id="SM00758">
    <property type="entry name" value="PA14"/>
    <property type="match status" value="2"/>
</dbReference>
<feature type="compositionally biased region" description="Low complexity" evidence="1">
    <location>
        <begin position="185"/>
        <end position="198"/>
    </location>
</feature>
<organism evidence="3 4">
    <name type="scientific">Flavobacterium turcicum</name>
    <dbReference type="NCBI Taxonomy" id="2764718"/>
    <lineage>
        <taxon>Bacteria</taxon>
        <taxon>Pseudomonadati</taxon>
        <taxon>Bacteroidota</taxon>
        <taxon>Flavobacteriia</taxon>
        <taxon>Flavobacteriales</taxon>
        <taxon>Flavobacteriaceae</taxon>
        <taxon>Flavobacterium</taxon>
    </lineage>
</organism>
<dbReference type="Pfam" id="PF07691">
    <property type="entry name" value="PA14"/>
    <property type="match status" value="2"/>
</dbReference>
<dbReference type="InterPro" id="IPR011658">
    <property type="entry name" value="PA14_dom"/>
</dbReference>
<dbReference type="Pfam" id="PF21722">
    <property type="entry name" value="Gly_rich_2"/>
    <property type="match status" value="1"/>
</dbReference>
<accession>A0ABR7JC14</accession>
<proteinExistence type="predicted"/>
<dbReference type="InterPro" id="IPR037524">
    <property type="entry name" value="PA14/GLEYA"/>
</dbReference>
<evidence type="ECO:0000313" key="4">
    <source>
        <dbReference type="Proteomes" id="UP000621670"/>
    </source>
</evidence>
<dbReference type="EMBL" id="JACRUM010000001">
    <property type="protein sequence ID" value="MBC5861806.1"/>
    <property type="molecule type" value="Genomic_DNA"/>
</dbReference>
<evidence type="ECO:0000259" key="2">
    <source>
        <dbReference type="PROSITE" id="PS51820"/>
    </source>
</evidence>
<reference evidence="3 4" key="1">
    <citation type="submission" date="2020-08" db="EMBL/GenBank/DDBJ databases">
        <title>Description of novel Flavobacterium F-400 isolate.</title>
        <authorList>
            <person name="Saticioglu I."/>
            <person name="Duman M."/>
            <person name="Altun S."/>
        </authorList>
    </citation>
    <scope>NUCLEOTIDE SEQUENCE [LARGE SCALE GENOMIC DNA]</scope>
    <source>
        <strain evidence="3 4">F-400</strain>
    </source>
</reference>
<dbReference type="Gene3D" id="3.90.182.10">
    <property type="entry name" value="Toxin - Anthrax Protective Antigen,domain 1"/>
    <property type="match status" value="2"/>
</dbReference>
<name>A0ABR7JC14_9FLAO</name>
<dbReference type="PROSITE" id="PS51820">
    <property type="entry name" value="PA14"/>
    <property type="match status" value="2"/>
</dbReference>